<accession>A0A1B6IZ45</accession>
<evidence type="ECO:0000313" key="1">
    <source>
        <dbReference type="EMBL" id="JAS92205.1"/>
    </source>
</evidence>
<dbReference type="AlphaFoldDB" id="A0A1B6IZ45"/>
<protein>
    <submittedName>
        <fullName evidence="1">Uncharacterized protein</fullName>
    </submittedName>
</protein>
<sequence length="388" mass="42113">SILVLGSDCVSAGIIAIRVLYSQFCHVACCVSRMSGSHGQTACIEGPVNSGGWGSTYWNVYDDWFPYPHLDLLTHKSVQMQFWFFSHELGRVNVGDIAGFAGSSSIHCAYTVFILLAFVHVVVIELTCPDRISVHLDPAARGLVPSLHIVTQDCGATIADGSCPLQLDVVSVNVCSLRLARSSRNIKLVLGDNRFVSSERIRATLQVLRHHSELVLGTLKQPRHCGMSVYRAHPVHCRYPTSTMSQVSFLNHISCDFTASVVLRRLPGEGHTGRGDLFINKRLARRVWAVKNGDLEGTLVSARAVAQQNVVGSAVGPLGVDGIDDGVVADGCDSCARVGLEVTATNGPNDLWWRLTDEVNVQVQDLSCLDCDVLKRSHDLGSPQTLLS</sequence>
<organism evidence="1">
    <name type="scientific">Homalodisca liturata</name>
    <dbReference type="NCBI Taxonomy" id="320908"/>
    <lineage>
        <taxon>Eukaryota</taxon>
        <taxon>Metazoa</taxon>
        <taxon>Ecdysozoa</taxon>
        <taxon>Arthropoda</taxon>
        <taxon>Hexapoda</taxon>
        <taxon>Insecta</taxon>
        <taxon>Pterygota</taxon>
        <taxon>Neoptera</taxon>
        <taxon>Paraneoptera</taxon>
        <taxon>Hemiptera</taxon>
        <taxon>Auchenorrhyncha</taxon>
        <taxon>Membracoidea</taxon>
        <taxon>Cicadellidae</taxon>
        <taxon>Cicadellinae</taxon>
        <taxon>Proconiini</taxon>
        <taxon>Homalodisca</taxon>
    </lineage>
</organism>
<feature type="non-terminal residue" evidence="1">
    <location>
        <position position="1"/>
    </location>
</feature>
<gene>
    <name evidence="1" type="ORF">g.55533</name>
</gene>
<feature type="non-terminal residue" evidence="1">
    <location>
        <position position="388"/>
    </location>
</feature>
<reference evidence="1" key="1">
    <citation type="submission" date="2015-11" db="EMBL/GenBank/DDBJ databases">
        <title>De novo transcriptome assembly of four potential Pierce s Disease insect vectors from Arizona vineyards.</title>
        <authorList>
            <person name="Tassone E.E."/>
        </authorList>
    </citation>
    <scope>NUCLEOTIDE SEQUENCE</scope>
</reference>
<name>A0A1B6IZ45_9HEMI</name>
<proteinExistence type="predicted"/>
<dbReference type="EMBL" id="GECU01015501">
    <property type="protein sequence ID" value="JAS92205.1"/>
    <property type="molecule type" value="Transcribed_RNA"/>
</dbReference>